<keyword evidence="2 5" id="KW-0812">Transmembrane</keyword>
<keyword evidence="3 5" id="KW-1133">Transmembrane helix</keyword>
<proteinExistence type="predicted"/>
<organism evidence="7 8">
    <name type="scientific">Amphiplicatus metriothermophilus</name>
    <dbReference type="NCBI Taxonomy" id="1519374"/>
    <lineage>
        <taxon>Bacteria</taxon>
        <taxon>Pseudomonadati</taxon>
        <taxon>Pseudomonadota</taxon>
        <taxon>Alphaproteobacteria</taxon>
        <taxon>Parvularculales</taxon>
        <taxon>Parvularculaceae</taxon>
        <taxon>Amphiplicatus</taxon>
    </lineage>
</organism>
<feature type="transmembrane region" description="Helical" evidence="5">
    <location>
        <begin position="110"/>
        <end position="137"/>
    </location>
</feature>
<evidence type="ECO:0000256" key="5">
    <source>
        <dbReference type="SAM" id="Phobius"/>
    </source>
</evidence>
<evidence type="ECO:0000259" key="6">
    <source>
        <dbReference type="Pfam" id="PF07298"/>
    </source>
</evidence>
<evidence type="ECO:0000313" key="7">
    <source>
        <dbReference type="EMBL" id="SNT73236.1"/>
    </source>
</evidence>
<protein>
    <submittedName>
        <fullName evidence="7">Uncharacterized membrane protein</fullName>
    </submittedName>
</protein>
<evidence type="ECO:0000313" key="8">
    <source>
        <dbReference type="Proteomes" id="UP000198346"/>
    </source>
</evidence>
<feature type="transmembrane region" description="Helical" evidence="5">
    <location>
        <begin position="158"/>
        <end position="176"/>
    </location>
</feature>
<sequence length="186" mass="20096">MTVFILGLIIFFAPHLFTALARGARARLIERLGEGPYKGLYSLVSAAGLGLIVWGWRSADTTAFYVAPYWLAHVVYLLMLIALVLIAAAYLPKGRIAAAAKHPMLAAVKIWAFAHLLVNGDLRSLILFGAFLAYAVLDRIAVKRRGAPVPAAGPWRNDALALLAGAGAWAAIYFWLHRYIAGVALA</sequence>
<feature type="domain" description="NnrU" evidence="6">
    <location>
        <begin position="3"/>
        <end position="184"/>
    </location>
</feature>
<accession>A0A239PTK1</accession>
<dbReference type="RefSeq" id="WP_089412117.1">
    <property type="nucleotide sequence ID" value="NZ_FZQA01000003.1"/>
</dbReference>
<dbReference type="InterPro" id="IPR009915">
    <property type="entry name" value="NnrU_dom"/>
</dbReference>
<evidence type="ECO:0000256" key="3">
    <source>
        <dbReference type="ARBA" id="ARBA00022989"/>
    </source>
</evidence>
<feature type="transmembrane region" description="Helical" evidence="5">
    <location>
        <begin position="39"/>
        <end position="57"/>
    </location>
</feature>
<dbReference type="OrthoDB" id="5293641at2"/>
<feature type="transmembrane region" description="Helical" evidence="5">
    <location>
        <begin position="69"/>
        <end position="90"/>
    </location>
</feature>
<evidence type="ECO:0000256" key="2">
    <source>
        <dbReference type="ARBA" id="ARBA00022692"/>
    </source>
</evidence>
<evidence type="ECO:0000256" key="1">
    <source>
        <dbReference type="ARBA" id="ARBA00004141"/>
    </source>
</evidence>
<dbReference type="Pfam" id="PF07298">
    <property type="entry name" value="NnrU"/>
    <property type="match status" value="1"/>
</dbReference>
<gene>
    <name evidence="7" type="ORF">SAMN06297382_1634</name>
</gene>
<comment type="subcellular location">
    <subcellularLocation>
        <location evidence="1">Membrane</location>
        <topology evidence="1">Multi-pass membrane protein</topology>
    </subcellularLocation>
</comment>
<name>A0A239PTK1_9PROT</name>
<evidence type="ECO:0000256" key="4">
    <source>
        <dbReference type="ARBA" id="ARBA00023136"/>
    </source>
</evidence>
<dbReference type="AlphaFoldDB" id="A0A239PTK1"/>
<keyword evidence="4 5" id="KW-0472">Membrane</keyword>
<keyword evidence="8" id="KW-1185">Reference proteome</keyword>
<dbReference type="GO" id="GO:0016020">
    <property type="term" value="C:membrane"/>
    <property type="evidence" value="ECO:0007669"/>
    <property type="project" value="UniProtKB-SubCell"/>
</dbReference>
<dbReference type="EMBL" id="FZQA01000003">
    <property type="protein sequence ID" value="SNT73236.1"/>
    <property type="molecule type" value="Genomic_DNA"/>
</dbReference>
<dbReference type="Proteomes" id="UP000198346">
    <property type="component" value="Unassembled WGS sequence"/>
</dbReference>
<reference evidence="7 8" key="1">
    <citation type="submission" date="2017-07" db="EMBL/GenBank/DDBJ databases">
        <authorList>
            <person name="Sun Z.S."/>
            <person name="Albrecht U."/>
            <person name="Echele G."/>
            <person name="Lee C.C."/>
        </authorList>
    </citation>
    <scope>NUCLEOTIDE SEQUENCE [LARGE SCALE GENOMIC DNA]</scope>
    <source>
        <strain evidence="7 8">CGMCC 1.12710</strain>
    </source>
</reference>